<evidence type="ECO:0000256" key="5">
    <source>
        <dbReference type="RuleBase" id="RU000477"/>
    </source>
</evidence>
<sequence length="300" mass="32729">MPKYSACWIRKNIQLKTALIQQAMLQLYCPLTETELHKHAYRAGLRGMKMQTLDKVSVFLAELIGTALLVFFGCMGCASSMGVPSTHLNICINFGLTVMFIVQIFGCVSGSHINPAVTAAAYIYNLVTLPMAAVYFVAQMIGGFVGFGLLKAVSPAEAFFPNNSTIGLCTTMPNPQISPFQGMLVELLITASLIWVVCGVWDPRNAKHHDSVPIKFGLTIASLALAAGPWTGASMNPARSFAPAIWNGNFQHHWVYWVGPMAGGILAALAYKTVFRREVPVEKELKAAEEFPLSRERNNA</sequence>
<evidence type="ECO:0000256" key="6">
    <source>
        <dbReference type="SAM" id="Phobius"/>
    </source>
</evidence>
<dbReference type="GO" id="GO:0015267">
    <property type="term" value="F:channel activity"/>
    <property type="evidence" value="ECO:0007669"/>
    <property type="project" value="InterPro"/>
</dbReference>
<dbReference type="OrthoDB" id="3222at2759"/>
<keyword evidence="4 6" id="KW-0472">Membrane</keyword>
<dbReference type="EMBL" id="LR899012">
    <property type="protein sequence ID" value="CAD7088240.1"/>
    <property type="molecule type" value="Genomic_DNA"/>
</dbReference>
<keyword evidence="8" id="KW-1185">Reference proteome</keyword>
<feature type="transmembrane region" description="Helical" evidence="6">
    <location>
        <begin position="87"/>
        <end position="110"/>
    </location>
</feature>
<dbReference type="PANTHER" id="PTHR19139">
    <property type="entry name" value="AQUAPORIN TRANSPORTER"/>
    <property type="match status" value="1"/>
</dbReference>
<feature type="transmembrane region" description="Helical" evidence="6">
    <location>
        <begin position="253"/>
        <end position="271"/>
    </location>
</feature>
<evidence type="ECO:0008006" key="9">
    <source>
        <dbReference type="Google" id="ProtNLM"/>
    </source>
</evidence>
<comment type="similarity">
    <text evidence="5">Belongs to the MIP/aquaporin (TC 1.A.8) family.</text>
</comment>
<evidence type="ECO:0000313" key="7">
    <source>
        <dbReference type="EMBL" id="CAD7088240.1"/>
    </source>
</evidence>
<feature type="transmembrane region" description="Helical" evidence="6">
    <location>
        <begin position="180"/>
        <end position="201"/>
    </location>
</feature>
<evidence type="ECO:0000256" key="4">
    <source>
        <dbReference type="ARBA" id="ARBA00023136"/>
    </source>
</evidence>
<dbReference type="Pfam" id="PF00230">
    <property type="entry name" value="MIP"/>
    <property type="match status" value="1"/>
</dbReference>
<accession>A0A7R8UW78</accession>
<dbReference type="InterPro" id="IPR034294">
    <property type="entry name" value="Aquaporin_transptr"/>
</dbReference>
<dbReference type="InterPro" id="IPR000425">
    <property type="entry name" value="MIP"/>
</dbReference>
<dbReference type="PANTHER" id="PTHR19139:SF270">
    <property type="entry name" value="ENTOMOGLYCEROPORIN 1-RELATED"/>
    <property type="match status" value="1"/>
</dbReference>
<dbReference type="GO" id="GO:0005886">
    <property type="term" value="C:plasma membrane"/>
    <property type="evidence" value="ECO:0007669"/>
    <property type="project" value="TreeGrafter"/>
</dbReference>
<reference evidence="7 8" key="1">
    <citation type="submission" date="2020-11" db="EMBL/GenBank/DDBJ databases">
        <authorList>
            <person name="Wallbank WR R."/>
            <person name="Pardo Diaz C."/>
            <person name="Kozak K."/>
            <person name="Martin S."/>
            <person name="Jiggins C."/>
            <person name="Moest M."/>
            <person name="Warren A I."/>
            <person name="Generalovic N T."/>
            <person name="Byers J.R.P. K."/>
            <person name="Montejo-Kovacevich G."/>
            <person name="Yen C E."/>
        </authorList>
    </citation>
    <scope>NUCLEOTIDE SEQUENCE [LARGE SCALE GENOMIC DNA]</scope>
</reference>
<keyword evidence="5" id="KW-0813">Transport</keyword>
<feature type="transmembrane region" description="Helical" evidence="6">
    <location>
        <begin position="56"/>
        <end position="81"/>
    </location>
</feature>
<evidence type="ECO:0000256" key="1">
    <source>
        <dbReference type="ARBA" id="ARBA00004141"/>
    </source>
</evidence>
<dbReference type="InterPro" id="IPR023271">
    <property type="entry name" value="Aquaporin-like"/>
</dbReference>
<dbReference type="FunCoup" id="A0A7R8UW78">
    <property type="interactions" value="72"/>
</dbReference>
<dbReference type="FunFam" id="1.20.1080.10:FF:000020">
    <property type="entry name" value="Entomoglyceroporin 4, isoform A"/>
    <property type="match status" value="1"/>
</dbReference>
<dbReference type="InParanoid" id="A0A7R8UW78"/>
<evidence type="ECO:0000256" key="2">
    <source>
        <dbReference type="ARBA" id="ARBA00022692"/>
    </source>
</evidence>
<keyword evidence="2 5" id="KW-0812">Transmembrane</keyword>
<dbReference type="PRINTS" id="PR00783">
    <property type="entry name" value="MINTRINSICP"/>
</dbReference>
<dbReference type="NCBIfam" id="TIGR00861">
    <property type="entry name" value="MIP"/>
    <property type="match status" value="1"/>
</dbReference>
<feature type="transmembrane region" description="Helical" evidence="6">
    <location>
        <begin position="213"/>
        <end position="233"/>
    </location>
</feature>
<comment type="subcellular location">
    <subcellularLocation>
        <location evidence="1">Membrane</location>
        <topology evidence="1">Multi-pass membrane protein</topology>
    </subcellularLocation>
</comment>
<evidence type="ECO:0000256" key="3">
    <source>
        <dbReference type="ARBA" id="ARBA00022989"/>
    </source>
</evidence>
<feature type="transmembrane region" description="Helical" evidence="6">
    <location>
        <begin position="122"/>
        <end position="150"/>
    </location>
</feature>
<name>A0A7R8UW78_HERIL</name>
<gene>
    <name evidence="7" type="ORF">HERILL_LOCUS10885</name>
</gene>
<protein>
    <recommendedName>
        <fullName evidence="9">Aquaporin</fullName>
    </recommendedName>
</protein>
<proteinExistence type="inferred from homology"/>
<organism evidence="7 8">
    <name type="scientific">Hermetia illucens</name>
    <name type="common">Black soldier fly</name>
    <dbReference type="NCBI Taxonomy" id="343691"/>
    <lineage>
        <taxon>Eukaryota</taxon>
        <taxon>Metazoa</taxon>
        <taxon>Ecdysozoa</taxon>
        <taxon>Arthropoda</taxon>
        <taxon>Hexapoda</taxon>
        <taxon>Insecta</taxon>
        <taxon>Pterygota</taxon>
        <taxon>Neoptera</taxon>
        <taxon>Endopterygota</taxon>
        <taxon>Diptera</taxon>
        <taxon>Brachycera</taxon>
        <taxon>Stratiomyomorpha</taxon>
        <taxon>Stratiomyidae</taxon>
        <taxon>Hermetiinae</taxon>
        <taxon>Hermetia</taxon>
    </lineage>
</organism>
<dbReference type="CDD" id="cd00333">
    <property type="entry name" value="MIP"/>
    <property type="match status" value="1"/>
</dbReference>
<dbReference type="Gene3D" id="1.20.1080.10">
    <property type="entry name" value="Glycerol uptake facilitator protein"/>
    <property type="match status" value="1"/>
</dbReference>
<keyword evidence="3 6" id="KW-1133">Transmembrane helix</keyword>
<dbReference type="Proteomes" id="UP000594454">
    <property type="component" value="Chromosome 4"/>
</dbReference>
<dbReference type="AlphaFoldDB" id="A0A7R8UW78"/>
<dbReference type="SUPFAM" id="SSF81338">
    <property type="entry name" value="Aquaporin-like"/>
    <property type="match status" value="1"/>
</dbReference>
<evidence type="ECO:0000313" key="8">
    <source>
        <dbReference type="Proteomes" id="UP000594454"/>
    </source>
</evidence>